<evidence type="ECO:0000259" key="7">
    <source>
        <dbReference type="Pfam" id="PF08263"/>
    </source>
</evidence>
<feature type="chain" id="PRO_5043632426" evidence="6">
    <location>
        <begin position="20"/>
        <end position="158"/>
    </location>
</feature>
<feature type="domain" description="Leucine-rich repeat-containing N-terminal plant-type" evidence="7">
    <location>
        <begin position="43"/>
        <end position="75"/>
    </location>
</feature>
<evidence type="ECO:0000313" key="8">
    <source>
        <dbReference type="EMBL" id="KAL0388555.1"/>
    </source>
</evidence>
<dbReference type="AlphaFoldDB" id="A0AAW2S7P4"/>
<dbReference type="PANTHER" id="PTHR32093:SF121">
    <property type="entry name" value="LEUCINE-RICH REPEAT EXTENSIN-LIKE PROTEIN 6"/>
    <property type="match status" value="1"/>
</dbReference>
<comment type="subcellular location">
    <subcellularLocation>
        <location evidence="1">Secreted</location>
    </subcellularLocation>
</comment>
<keyword evidence="3" id="KW-0433">Leucine-rich repeat</keyword>
<evidence type="ECO:0000256" key="6">
    <source>
        <dbReference type="SAM" id="SignalP"/>
    </source>
</evidence>
<evidence type="ECO:0000256" key="5">
    <source>
        <dbReference type="ARBA" id="ARBA00022737"/>
    </source>
</evidence>
<dbReference type="InterPro" id="IPR032675">
    <property type="entry name" value="LRR_dom_sf"/>
</dbReference>
<keyword evidence="2" id="KW-0964">Secreted</keyword>
<dbReference type="EMBL" id="JACGWJ010000011">
    <property type="protein sequence ID" value="KAL0388555.1"/>
    <property type="molecule type" value="Genomic_DNA"/>
</dbReference>
<keyword evidence="4 6" id="KW-0732">Signal</keyword>
<dbReference type="GO" id="GO:0005576">
    <property type="term" value="C:extracellular region"/>
    <property type="evidence" value="ECO:0007669"/>
    <property type="project" value="UniProtKB-SubCell"/>
</dbReference>
<comment type="caution">
    <text evidence="8">The sequence shown here is derived from an EMBL/GenBank/DDBJ whole genome shotgun (WGS) entry which is preliminary data.</text>
</comment>
<dbReference type="Pfam" id="PF08263">
    <property type="entry name" value="LRRNT_2"/>
    <property type="match status" value="1"/>
</dbReference>
<proteinExistence type="predicted"/>
<name>A0AAW2S7P4_SESRA</name>
<reference evidence="8" key="1">
    <citation type="submission" date="2020-06" db="EMBL/GenBank/DDBJ databases">
        <authorList>
            <person name="Li T."/>
            <person name="Hu X."/>
            <person name="Zhang T."/>
            <person name="Song X."/>
            <person name="Zhang H."/>
            <person name="Dai N."/>
            <person name="Sheng W."/>
            <person name="Hou X."/>
            <person name="Wei L."/>
        </authorList>
    </citation>
    <scope>NUCLEOTIDE SEQUENCE</scope>
    <source>
        <strain evidence="8">G02</strain>
        <tissue evidence="8">Leaf</tissue>
    </source>
</reference>
<gene>
    <name evidence="8" type="ORF">Sradi_2737300</name>
</gene>
<reference evidence="8" key="2">
    <citation type="journal article" date="2024" name="Plant">
        <title>Genomic evolution and insights into agronomic trait innovations of Sesamum species.</title>
        <authorList>
            <person name="Miao H."/>
            <person name="Wang L."/>
            <person name="Qu L."/>
            <person name="Liu H."/>
            <person name="Sun Y."/>
            <person name="Le M."/>
            <person name="Wang Q."/>
            <person name="Wei S."/>
            <person name="Zheng Y."/>
            <person name="Lin W."/>
            <person name="Duan Y."/>
            <person name="Cao H."/>
            <person name="Xiong S."/>
            <person name="Wang X."/>
            <person name="Wei L."/>
            <person name="Li C."/>
            <person name="Ma Q."/>
            <person name="Ju M."/>
            <person name="Zhao R."/>
            <person name="Li G."/>
            <person name="Mu C."/>
            <person name="Tian Q."/>
            <person name="Mei H."/>
            <person name="Zhang T."/>
            <person name="Gao T."/>
            <person name="Zhang H."/>
        </authorList>
    </citation>
    <scope>NUCLEOTIDE SEQUENCE</scope>
    <source>
        <strain evidence="8">G02</strain>
    </source>
</reference>
<dbReference type="InterPro" id="IPR051582">
    <property type="entry name" value="LRR_extensin-like_regulator"/>
</dbReference>
<evidence type="ECO:0000256" key="2">
    <source>
        <dbReference type="ARBA" id="ARBA00022525"/>
    </source>
</evidence>
<dbReference type="PANTHER" id="PTHR32093">
    <property type="entry name" value="LEUCINE-RICH REPEAT EXTENSIN-LIKE PROTEIN 3-RELATED"/>
    <property type="match status" value="1"/>
</dbReference>
<evidence type="ECO:0000256" key="1">
    <source>
        <dbReference type="ARBA" id="ARBA00004613"/>
    </source>
</evidence>
<organism evidence="8">
    <name type="scientific">Sesamum radiatum</name>
    <name type="common">Black benniseed</name>
    <dbReference type="NCBI Taxonomy" id="300843"/>
    <lineage>
        <taxon>Eukaryota</taxon>
        <taxon>Viridiplantae</taxon>
        <taxon>Streptophyta</taxon>
        <taxon>Embryophyta</taxon>
        <taxon>Tracheophyta</taxon>
        <taxon>Spermatophyta</taxon>
        <taxon>Magnoliopsida</taxon>
        <taxon>eudicotyledons</taxon>
        <taxon>Gunneridae</taxon>
        <taxon>Pentapetalae</taxon>
        <taxon>asterids</taxon>
        <taxon>lamiids</taxon>
        <taxon>Lamiales</taxon>
        <taxon>Pedaliaceae</taxon>
        <taxon>Sesamum</taxon>
    </lineage>
</organism>
<evidence type="ECO:0000256" key="3">
    <source>
        <dbReference type="ARBA" id="ARBA00022614"/>
    </source>
</evidence>
<dbReference type="Gene3D" id="3.80.10.10">
    <property type="entry name" value="Ribonuclease Inhibitor"/>
    <property type="match status" value="1"/>
</dbReference>
<protein>
    <submittedName>
        <fullName evidence="8">Leucine-rich repeat extensin-like protein 6</fullName>
    </submittedName>
</protein>
<sequence length="158" mass="17411">MKNTLLALVLSLLFISIFTKPSLQESNSPTPLPNPRLLNAFIALQAWKHLITDDPKGFTSNWYGYDVCNYTGVYCAPAPDDPHITTVAGIDLNHARISGSLPEELGLLTDLALFHLNSNRFKGSLPDGFRHLSLLYELDISNNLSPANSLRFSSASRP</sequence>
<dbReference type="SUPFAM" id="SSF52058">
    <property type="entry name" value="L domain-like"/>
    <property type="match status" value="1"/>
</dbReference>
<accession>A0AAW2S7P4</accession>
<evidence type="ECO:0000256" key="4">
    <source>
        <dbReference type="ARBA" id="ARBA00022729"/>
    </source>
</evidence>
<dbReference type="InterPro" id="IPR013210">
    <property type="entry name" value="LRR_N_plant-typ"/>
</dbReference>
<keyword evidence="5" id="KW-0677">Repeat</keyword>
<feature type="signal peptide" evidence="6">
    <location>
        <begin position="1"/>
        <end position="19"/>
    </location>
</feature>